<feature type="region of interest" description="Disordered" evidence="1">
    <location>
        <begin position="574"/>
        <end position="610"/>
    </location>
</feature>
<reference evidence="3 4" key="1">
    <citation type="submission" date="2015-07" db="EMBL/GenBank/DDBJ databases">
        <title>Genome analysis of myxobacterium Chondromyces crocatus Cm c5 reveals a high potential for natural compound synthesis and the genetic basis for the loss of fruiting body formation.</title>
        <authorList>
            <person name="Zaburannyi N."/>
            <person name="Bunk B."/>
            <person name="Maier J."/>
            <person name="Overmann J."/>
            <person name="Mueller R."/>
        </authorList>
    </citation>
    <scope>NUCLEOTIDE SEQUENCE [LARGE SCALE GENOMIC DNA]</scope>
    <source>
        <strain evidence="3 4">Cm c5</strain>
    </source>
</reference>
<feature type="compositionally biased region" description="Basic and acidic residues" evidence="1">
    <location>
        <begin position="574"/>
        <end position="587"/>
    </location>
</feature>
<feature type="transmembrane region" description="Helical" evidence="2">
    <location>
        <begin position="131"/>
        <end position="150"/>
    </location>
</feature>
<dbReference type="EMBL" id="CP012159">
    <property type="protein sequence ID" value="AKT37704.1"/>
    <property type="molecule type" value="Genomic_DNA"/>
</dbReference>
<organism evidence="3 4">
    <name type="scientific">Chondromyces crocatus</name>
    <dbReference type="NCBI Taxonomy" id="52"/>
    <lineage>
        <taxon>Bacteria</taxon>
        <taxon>Pseudomonadati</taxon>
        <taxon>Myxococcota</taxon>
        <taxon>Polyangia</taxon>
        <taxon>Polyangiales</taxon>
        <taxon>Polyangiaceae</taxon>
        <taxon>Chondromyces</taxon>
    </lineage>
</organism>
<proteinExistence type="predicted"/>
<dbReference type="OrthoDB" id="9076439at2"/>
<evidence type="ECO:0008006" key="5">
    <source>
        <dbReference type="Google" id="ProtNLM"/>
    </source>
</evidence>
<name>A0A0K1EA31_CHOCO</name>
<sequence length="726" mass="78464">MRPSPSRLTRLAERAGAYLPALLVSTIIGAFCVRAILAKAGHPAVPLDDAFIHFQFARRLAGGHFFSYVDGEGYSSGATSQLWPLLLAPFYKLGLRDLSIIWAAWLLGTLAHAGVAVEATRLTRPLAGRAAAIGAGALCLAFGAFAWFAWSGMETMALAWILLRAGRVAAAWIEPDRDAPPRTLRGALGLGLLGAVAPLIRPEGVLATLIATAALAMRPASPPSVRFRHLPALTPLAGVALGPALNWSLTGDVRATTTTAKWLLGNPSYEGATLVAAVWGNVKLLFTDVLDGGGWTTVFLPDGARVPFLLGLLALPIAAVRRRRPAHAAVVALLALGVLIPCTYLTFLWNRLRYVWPFVPAWFVMVACLAGTLGDGARWLRRVVARRLQRRLYPTAWLTPLLLGGATGVLATRLPWTVQDLSQSASAIDRQQVWLGRWAEQHLPADAILGVNDTGAIAYLSGRRTFDIVGLTTSGEARYWIAGAGSRFEHYERLPRARLPTHFVVYPHWMSCPPLLGRELVSATVTEQSILGGVTMTVYEARYDALGSGAFPERLGAGERILDEVDVADLESEASHQYDKAHGHDQNNRLATRRAPSSHPTEALPRGTEVPTLVADGGRYHRRRDRFMLGMPTPRPNGLRLVLRVMSDTGATLRVRLGGQELGEVEVPGADGERQPWVERSLQIPTATSGSAEESGVIERDGAPVEVELLRGGSFHAFHYWLVGGE</sequence>
<keyword evidence="2" id="KW-0472">Membrane</keyword>
<evidence type="ECO:0000313" key="3">
    <source>
        <dbReference type="EMBL" id="AKT37704.1"/>
    </source>
</evidence>
<accession>A0A0K1EA31</accession>
<feature type="transmembrane region" description="Helical" evidence="2">
    <location>
        <begin position="355"/>
        <end position="374"/>
    </location>
</feature>
<gene>
    <name evidence="3" type="ORF">CMC5_018460</name>
</gene>
<evidence type="ECO:0000256" key="1">
    <source>
        <dbReference type="SAM" id="MobiDB-lite"/>
    </source>
</evidence>
<evidence type="ECO:0000256" key="2">
    <source>
        <dbReference type="SAM" id="Phobius"/>
    </source>
</evidence>
<feature type="transmembrane region" description="Helical" evidence="2">
    <location>
        <begin position="328"/>
        <end position="349"/>
    </location>
</feature>
<dbReference type="AlphaFoldDB" id="A0A0K1EA31"/>
<feature type="transmembrane region" description="Helical" evidence="2">
    <location>
        <begin position="304"/>
        <end position="321"/>
    </location>
</feature>
<feature type="transmembrane region" description="Helical" evidence="2">
    <location>
        <begin position="16"/>
        <end position="37"/>
    </location>
</feature>
<dbReference type="PATRIC" id="fig|52.7.peg.1988"/>
<feature type="transmembrane region" description="Helical" evidence="2">
    <location>
        <begin position="100"/>
        <end position="119"/>
    </location>
</feature>
<feature type="transmembrane region" description="Helical" evidence="2">
    <location>
        <begin position="395"/>
        <end position="416"/>
    </location>
</feature>
<dbReference type="RefSeq" id="WP_050430036.1">
    <property type="nucleotide sequence ID" value="NZ_CP012159.1"/>
</dbReference>
<dbReference type="KEGG" id="ccro:CMC5_018460"/>
<evidence type="ECO:0000313" key="4">
    <source>
        <dbReference type="Proteomes" id="UP000067626"/>
    </source>
</evidence>
<protein>
    <recommendedName>
        <fullName evidence="5">Glycosyltransferase RgtA/B/C/D-like domain-containing protein</fullName>
    </recommendedName>
</protein>
<keyword evidence="4" id="KW-1185">Reference proteome</keyword>
<dbReference type="STRING" id="52.CMC5_018460"/>
<keyword evidence="2" id="KW-1133">Transmembrane helix</keyword>
<dbReference type="Proteomes" id="UP000067626">
    <property type="component" value="Chromosome"/>
</dbReference>
<keyword evidence="2" id="KW-0812">Transmembrane</keyword>